<feature type="signal peptide" evidence="2">
    <location>
        <begin position="1"/>
        <end position="28"/>
    </location>
</feature>
<evidence type="ECO:0000256" key="1">
    <source>
        <dbReference type="SAM" id="MobiDB-lite"/>
    </source>
</evidence>
<evidence type="ECO:0000313" key="4">
    <source>
        <dbReference type="EMBL" id="ADY59688.1"/>
    </source>
</evidence>
<dbReference type="eggNOG" id="ENOG502Z888">
    <property type="taxonomic scope" value="Bacteria"/>
</dbReference>
<reference evidence="5" key="1">
    <citation type="submission" date="2011-02" db="EMBL/GenBank/DDBJ databases">
        <title>The complete genome of Planctomyces brasiliensis DSM 5305.</title>
        <authorList>
            <person name="Lucas S."/>
            <person name="Copeland A."/>
            <person name="Lapidus A."/>
            <person name="Bruce D."/>
            <person name="Goodwin L."/>
            <person name="Pitluck S."/>
            <person name="Kyrpides N."/>
            <person name="Mavromatis K."/>
            <person name="Pagani I."/>
            <person name="Ivanova N."/>
            <person name="Ovchinnikova G."/>
            <person name="Lu M."/>
            <person name="Detter J.C."/>
            <person name="Han C."/>
            <person name="Land M."/>
            <person name="Hauser L."/>
            <person name="Markowitz V."/>
            <person name="Cheng J.-F."/>
            <person name="Hugenholtz P."/>
            <person name="Woyke T."/>
            <person name="Wu D."/>
            <person name="Tindall B."/>
            <person name="Pomrenke H.G."/>
            <person name="Brambilla E."/>
            <person name="Klenk H.-P."/>
            <person name="Eisen J.A."/>
        </authorList>
    </citation>
    <scope>NUCLEOTIDE SEQUENCE [LARGE SCALE GENOMIC DNA]</scope>
    <source>
        <strain evidence="5">ATCC 49424 / DSM 5305 / JCM 21570 / NBRC 103401 / IFAM 1448</strain>
    </source>
</reference>
<feature type="chain" id="PRO_5003260438" description="YHYH domain-containing protein" evidence="2">
    <location>
        <begin position="29"/>
        <end position="303"/>
    </location>
</feature>
<feature type="compositionally biased region" description="Low complexity" evidence="1">
    <location>
        <begin position="274"/>
        <end position="284"/>
    </location>
</feature>
<evidence type="ECO:0000259" key="3">
    <source>
        <dbReference type="Pfam" id="PF14240"/>
    </source>
</evidence>
<organism evidence="4 5">
    <name type="scientific">Rubinisphaera brasiliensis (strain ATCC 49424 / DSM 5305 / JCM 21570 / IAM 15109 / NBRC 103401 / IFAM 1448)</name>
    <name type="common">Planctomyces brasiliensis</name>
    <dbReference type="NCBI Taxonomy" id="756272"/>
    <lineage>
        <taxon>Bacteria</taxon>
        <taxon>Pseudomonadati</taxon>
        <taxon>Planctomycetota</taxon>
        <taxon>Planctomycetia</taxon>
        <taxon>Planctomycetales</taxon>
        <taxon>Planctomycetaceae</taxon>
        <taxon>Rubinisphaera</taxon>
    </lineage>
</organism>
<evidence type="ECO:0000256" key="2">
    <source>
        <dbReference type="SAM" id="SignalP"/>
    </source>
</evidence>
<dbReference type="STRING" id="756272.Plabr_2084"/>
<keyword evidence="5" id="KW-1185">Reference proteome</keyword>
<proteinExistence type="predicted"/>
<dbReference type="Pfam" id="PF14240">
    <property type="entry name" value="YHYH"/>
    <property type="match status" value="1"/>
</dbReference>
<evidence type="ECO:0000313" key="5">
    <source>
        <dbReference type="Proteomes" id="UP000006860"/>
    </source>
</evidence>
<dbReference type="Proteomes" id="UP000006860">
    <property type="component" value="Chromosome"/>
</dbReference>
<dbReference type="OrthoDB" id="9796530at2"/>
<dbReference type="EMBL" id="CP002546">
    <property type="protein sequence ID" value="ADY59688.1"/>
    <property type="molecule type" value="Genomic_DNA"/>
</dbReference>
<feature type="region of interest" description="Disordered" evidence="1">
    <location>
        <begin position="265"/>
        <end position="303"/>
    </location>
</feature>
<feature type="compositionally biased region" description="Pro residues" evidence="1">
    <location>
        <begin position="285"/>
        <end position="297"/>
    </location>
</feature>
<accession>F0SJB3</accession>
<name>F0SJB3_RUBBR</name>
<keyword evidence="2" id="KW-0732">Signal</keyword>
<sequence>MKLSVVRLAAKAVLLSATMIATISPANAQWENQVEITVRGEYRYILGNGIPNHETGQFPNRNNPNQIRPQRHQYRVPADPVVASQPTPMEGKPFGIAVNGVPFDPGTAETYRGDRRFHYEALTGVLNLGLDSSNAHVQPTGAYHYHGLPNELIKKEQLRGKQKMTLLGYAADGFPIYSPRSYADAKDPESGTKVLQSSYRLKQGTRTEGPPGRYDGSFAQDFEYVASLGDLDECNGREGVTPEYPEGTYYYVLTTKFPFIPRMCKGTPDDSFNRRGPGPGQQTRPGPPPGRRPPFPPGGFRSR</sequence>
<dbReference type="AlphaFoldDB" id="F0SJB3"/>
<dbReference type="HOGENOM" id="CLU_058809_1_0_0"/>
<dbReference type="KEGG" id="pbs:Plabr_2084"/>
<dbReference type="InterPro" id="IPR025924">
    <property type="entry name" value="YHYH_dom"/>
</dbReference>
<gene>
    <name evidence="4" type="ordered locus">Plabr_2084</name>
</gene>
<feature type="domain" description="YHYH" evidence="3">
    <location>
        <begin position="73"/>
        <end position="266"/>
    </location>
</feature>
<protein>
    <recommendedName>
        <fullName evidence="3">YHYH domain-containing protein</fullName>
    </recommendedName>
</protein>
<dbReference type="RefSeq" id="WP_013628413.1">
    <property type="nucleotide sequence ID" value="NC_015174.1"/>
</dbReference>